<dbReference type="RefSeq" id="WP_310168662.1">
    <property type="nucleotide sequence ID" value="NZ_JAVDUG010000004.1"/>
</dbReference>
<accession>A0ABU1QIC9</accession>
<sequence>MTPLTPLHNETYEEYLIRIGSNKDELGLSWSKIATLMNEFLNEDFTESKYRKEYHLLTRGISIGVKKSSTDEYRREIEDKTIELQKQKYQFQDQKREFNNKIKMIAKFEHLKDEISSSVKRLEQVKPLPYSPVIESPSYIRANVLFSDFHYGQESDNSLNKYNPHVFDKRFNHLVSKTIYYCQKHNVDELTIASIGDQIAGFIHLTSRIEQSEDVISQTQYISERLSEAVAEISKYVPKVRVINLIGNHSRTFQSKNEAILKENFENIIPWYMETRLREFDNIELLKGEDGYFIDESFEKPHIYVHGDLDHVSSAARQLPQFLGVIPQYLFQGHIHHDTVKDFGRTTVISNGSLCGADSYAISKRMYADAMQKMHIFNEDGRIEYKIDINLQEIK</sequence>
<evidence type="ECO:0008006" key="3">
    <source>
        <dbReference type="Google" id="ProtNLM"/>
    </source>
</evidence>
<protein>
    <recommendedName>
        <fullName evidence="3">Calcineurin-like phosphoesterase domain-containing protein</fullName>
    </recommendedName>
</protein>
<keyword evidence="2" id="KW-1185">Reference proteome</keyword>
<dbReference type="EMBL" id="JAVDUG010000004">
    <property type="protein sequence ID" value="MDR6779357.1"/>
    <property type="molecule type" value="Genomic_DNA"/>
</dbReference>
<name>A0ABU1QIC9_9BACL</name>
<proteinExistence type="predicted"/>
<evidence type="ECO:0000313" key="2">
    <source>
        <dbReference type="Proteomes" id="UP001266807"/>
    </source>
</evidence>
<reference evidence="1 2" key="1">
    <citation type="submission" date="2023-07" db="EMBL/GenBank/DDBJ databases">
        <title>Sorghum-associated microbial communities from plants grown in Nebraska, USA.</title>
        <authorList>
            <person name="Schachtman D."/>
        </authorList>
    </citation>
    <scope>NUCLEOTIDE SEQUENCE [LARGE SCALE GENOMIC DNA]</scope>
    <source>
        <strain evidence="1 2">BE143</strain>
    </source>
</reference>
<gene>
    <name evidence="1" type="ORF">J2W98_003637</name>
</gene>
<dbReference type="SUPFAM" id="SSF56300">
    <property type="entry name" value="Metallo-dependent phosphatases"/>
    <property type="match status" value="1"/>
</dbReference>
<dbReference type="InterPro" id="IPR029052">
    <property type="entry name" value="Metallo-depent_PP-like"/>
</dbReference>
<organism evidence="1 2">
    <name type="scientific">Paenibacillus peoriae</name>
    <dbReference type="NCBI Taxonomy" id="59893"/>
    <lineage>
        <taxon>Bacteria</taxon>
        <taxon>Bacillati</taxon>
        <taxon>Bacillota</taxon>
        <taxon>Bacilli</taxon>
        <taxon>Bacillales</taxon>
        <taxon>Paenibacillaceae</taxon>
        <taxon>Paenibacillus</taxon>
    </lineage>
</organism>
<evidence type="ECO:0000313" key="1">
    <source>
        <dbReference type="EMBL" id="MDR6779357.1"/>
    </source>
</evidence>
<comment type="caution">
    <text evidence="1">The sequence shown here is derived from an EMBL/GenBank/DDBJ whole genome shotgun (WGS) entry which is preliminary data.</text>
</comment>
<dbReference type="Proteomes" id="UP001266807">
    <property type="component" value="Unassembled WGS sequence"/>
</dbReference>